<dbReference type="InterPro" id="IPR002156">
    <property type="entry name" value="RNaseH_domain"/>
</dbReference>
<protein>
    <recommendedName>
        <fullName evidence="5">Reverse transcriptase zinc-binding domain-containing protein</fullName>
    </recommendedName>
</protein>
<evidence type="ECO:0008006" key="5">
    <source>
        <dbReference type="Google" id="ProtNLM"/>
    </source>
</evidence>
<dbReference type="CDD" id="cd06222">
    <property type="entry name" value="RNase_H_like"/>
    <property type="match status" value="1"/>
</dbReference>
<proteinExistence type="predicted"/>
<comment type="caution">
    <text evidence="3">The sequence shown here is derived from an EMBL/GenBank/DDBJ whole genome shotgun (WGS) entry which is preliminary data.</text>
</comment>
<organism evidence="3 4">
    <name type="scientific">Hibiscus sabdariffa</name>
    <name type="common">roselle</name>
    <dbReference type="NCBI Taxonomy" id="183260"/>
    <lineage>
        <taxon>Eukaryota</taxon>
        <taxon>Viridiplantae</taxon>
        <taxon>Streptophyta</taxon>
        <taxon>Embryophyta</taxon>
        <taxon>Tracheophyta</taxon>
        <taxon>Spermatophyta</taxon>
        <taxon>Magnoliopsida</taxon>
        <taxon>eudicotyledons</taxon>
        <taxon>Gunneridae</taxon>
        <taxon>Pentapetalae</taxon>
        <taxon>rosids</taxon>
        <taxon>malvids</taxon>
        <taxon>Malvales</taxon>
        <taxon>Malvaceae</taxon>
        <taxon>Malvoideae</taxon>
        <taxon>Hibiscus</taxon>
    </lineage>
</organism>
<name>A0ABR2BMA7_9ROSI</name>
<dbReference type="PANTHER" id="PTHR47074:SF61">
    <property type="entry name" value="RNASE H TYPE-1 DOMAIN-CONTAINING PROTEIN"/>
    <property type="match status" value="1"/>
</dbReference>
<evidence type="ECO:0000259" key="1">
    <source>
        <dbReference type="Pfam" id="PF13456"/>
    </source>
</evidence>
<dbReference type="PANTHER" id="PTHR47074">
    <property type="entry name" value="BNAC02G40300D PROTEIN"/>
    <property type="match status" value="1"/>
</dbReference>
<dbReference type="EMBL" id="JBBPBM010000106">
    <property type="protein sequence ID" value="KAK8507652.1"/>
    <property type="molecule type" value="Genomic_DNA"/>
</dbReference>
<dbReference type="Pfam" id="PF13966">
    <property type="entry name" value="zf-RVT"/>
    <property type="match status" value="1"/>
</dbReference>
<dbReference type="InterPro" id="IPR044730">
    <property type="entry name" value="RNase_H-like_dom_plant"/>
</dbReference>
<dbReference type="Proteomes" id="UP001472677">
    <property type="component" value="Unassembled WGS sequence"/>
</dbReference>
<feature type="domain" description="RNase H type-1" evidence="1">
    <location>
        <begin position="282"/>
        <end position="343"/>
    </location>
</feature>
<dbReference type="Pfam" id="PF13456">
    <property type="entry name" value="RVT_3"/>
    <property type="match status" value="1"/>
</dbReference>
<gene>
    <name evidence="3" type="ORF">V6N12_066987</name>
</gene>
<feature type="domain" description="Reverse transcriptase zinc-binding" evidence="2">
    <location>
        <begin position="111"/>
        <end position="205"/>
    </location>
</feature>
<dbReference type="InterPro" id="IPR026960">
    <property type="entry name" value="RVT-Znf"/>
</dbReference>
<evidence type="ECO:0000313" key="3">
    <source>
        <dbReference type="EMBL" id="KAK8507652.1"/>
    </source>
</evidence>
<reference evidence="3 4" key="1">
    <citation type="journal article" date="2024" name="G3 (Bethesda)">
        <title>Genome assembly of Hibiscus sabdariffa L. provides insights into metabolisms of medicinal natural products.</title>
        <authorList>
            <person name="Kim T."/>
        </authorList>
    </citation>
    <scope>NUCLEOTIDE SEQUENCE [LARGE SCALE GENOMIC DNA]</scope>
    <source>
        <strain evidence="3">TK-2024</strain>
        <tissue evidence="3">Old leaves</tissue>
    </source>
</reference>
<keyword evidence="4" id="KW-1185">Reference proteome</keyword>
<evidence type="ECO:0000259" key="2">
    <source>
        <dbReference type="Pfam" id="PF13966"/>
    </source>
</evidence>
<sequence length="396" mass="44253">MNDSLIAPFRAEEVLSVIKNMAPLKASGECINIWSDPWLLGPSGGYIRGHTINCNYTLVSELIDASSATWKVSALESLFDEEYVNKISAIPLSNSGLRDEVVWRHDGLGCYTVKSGYLLLLKELNAAPLLPVISSPDFSNFYSALWASNLPPKVNITMWRIANNYLPTLANLHLRRLNVDTHCPLCKSATESIDHIMRDCEFVQRILLAQGHRRAVMVTYWVVWYTRNQVVHEGIVHSDHNTLSFVVAFLREHDVFNPPACLRPLRSHGSWSAPVSDVIKVNFDASFVASIRKSVSGVVCRDSEGFIFAACCYPHLYVADPFQAEALACLVAIGFARDLGFAKHISFTFAFREANVAAHTLAHEGKAFSSPIYWIEDAPPRTLLVAEKERELLVFE</sequence>
<evidence type="ECO:0000313" key="4">
    <source>
        <dbReference type="Proteomes" id="UP001472677"/>
    </source>
</evidence>
<dbReference type="InterPro" id="IPR052929">
    <property type="entry name" value="RNase_H-like_EbsB-rel"/>
</dbReference>
<accession>A0ABR2BMA7</accession>